<protein>
    <submittedName>
        <fullName evidence="1">Uncharacterized protein</fullName>
    </submittedName>
</protein>
<keyword evidence="2" id="KW-1185">Reference proteome</keyword>
<organism evidence="1 2">
    <name type="scientific">Acinetobacter bereziniae LMG 1003 = CIP 70.12</name>
    <dbReference type="NCBI Taxonomy" id="981324"/>
    <lineage>
        <taxon>Bacteria</taxon>
        <taxon>Pseudomonadati</taxon>
        <taxon>Pseudomonadota</taxon>
        <taxon>Gammaproteobacteria</taxon>
        <taxon>Moraxellales</taxon>
        <taxon>Moraxellaceae</taxon>
        <taxon>Acinetobacter</taxon>
    </lineage>
</organism>
<proteinExistence type="predicted"/>
<dbReference type="EMBL" id="APQG01000017">
    <property type="protein sequence ID" value="ENV98170.1"/>
    <property type="molecule type" value="Genomic_DNA"/>
</dbReference>
<dbReference type="OrthoDB" id="6713402at2"/>
<dbReference type="RefSeq" id="WP_005030355.1">
    <property type="nucleotide sequence ID" value="NZ_KB849755.1"/>
</dbReference>
<dbReference type="PATRIC" id="fig|1217650.3.peg.1204"/>
<dbReference type="HOGENOM" id="CLU_2204313_0_0_6"/>
<name>N9EZS4_ACIBZ</name>
<evidence type="ECO:0000313" key="1">
    <source>
        <dbReference type="EMBL" id="ENV98170.1"/>
    </source>
</evidence>
<reference evidence="1 2" key="1">
    <citation type="submission" date="2013-02" db="EMBL/GenBank/DDBJ databases">
        <title>The Genome Sequence of Acinetobacter bereziniae CIP 70.12.</title>
        <authorList>
            <consortium name="The Broad Institute Genome Sequencing Platform"/>
            <consortium name="The Broad Institute Genome Sequencing Center for Infectious Disease"/>
            <person name="Cerqueira G."/>
            <person name="Feldgarden M."/>
            <person name="Courvalin P."/>
            <person name="Perichon B."/>
            <person name="Grillot-Courvalin C."/>
            <person name="Clermont D."/>
            <person name="Rocha E."/>
            <person name="Yoon E.-J."/>
            <person name="Nemec A."/>
            <person name="Walker B."/>
            <person name="Young S.K."/>
            <person name="Zeng Q."/>
            <person name="Gargeya S."/>
            <person name="Fitzgerald M."/>
            <person name="Haas B."/>
            <person name="Abouelleil A."/>
            <person name="Alvarado L."/>
            <person name="Arachchi H.M."/>
            <person name="Berlin A.M."/>
            <person name="Chapman S.B."/>
            <person name="Dewar J."/>
            <person name="Goldberg J."/>
            <person name="Griggs A."/>
            <person name="Gujja S."/>
            <person name="Hansen M."/>
            <person name="Howarth C."/>
            <person name="Imamovic A."/>
            <person name="Larimer J."/>
            <person name="McCowan C."/>
            <person name="Murphy C."/>
            <person name="Neiman D."/>
            <person name="Pearson M."/>
            <person name="Priest M."/>
            <person name="Roberts A."/>
            <person name="Saif S."/>
            <person name="Shea T."/>
            <person name="Sisk P."/>
            <person name="Sykes S."/>
            <person name="Wortman J."/>
            <person name="Nusbaum C."/>
            <person name="Birren B."/>
        </authorList>
    </citation>
    <scope>NUCLEOTIDE SEQUENCE [LARGE SCALE GENOMIC DNA]</scope>
    <source>
        <strain evidence="1 2">CIP 70.12</strain>
    </source>
</reference>
<sequence length="107" mass="12308">MTTINNNLTIEQMREIVSKAPSNAESYQGGYYFRESPQFMFHNGFHDQWNLTDNDGLYFRAAGFHPIQIDDLRTAIAKHDTTDHVTDIRNHVSPSTIVKDLEAERHG</sequence>
<gene>
    <name evidence="1" type="ORF">F938_01229</name>
</gene>
<accession>N9EZS4</accession>
<dbReference type="AlphaFoldDB" id="N9EZS4"/>
<comment type="caution">
    <text evidence="1">The sequence shown here is derived from an EMBL/GenBank/DDBJ whole genome shotgun (WGS) entry which is preliminary data.</text>
</comment>
<evidence type="ECO:0000313" key="2">
    <source>
        <dbReference type="Proteomes" id="UP000013251"/>
    </source>
</evidence>
<dbReference type="Proteomes" id="UP000013251">
    <property type="component" value="Unassembled WGS sequence"/>
</dbReference>